<organism evidence="1 2">
    <name type="scientific">Puccinia sorghi</name>
    <dbReference type="NCBI Taxonomy" id="27349"/>
    <lineage>
        <taxon>Eukaryota</taxon>
        <taxon>Fungi</taxon>
        <taxon>Dikarya</taxon>
        <taxon>Basidiomycota</taxon>
        <taxon>Pucciniomycotina</taxon>
        <taxon>Pucciniomycetes</taxon>
        <taxon>Pucciniales</taxon>
        <taxon>Pucciniaceae</taxon>
        <taxon>Puccinia</taxon>
    </lineage>
</organism>
<evidence type="ECO:0000313" key="2">
    <source>
        <dbReference type="Proteomes" id="UP000037035"/>
    </source>
</evidence>
<protein>
    <submittedName>
        <fullName evidence="1">Uncharacterized protein</fullName>
    </submittedName>
</protein>
<dbReference type="Proteomes" id="UP000037035">
    <property type="component" value="Unassembled WGS sequence"/>
</dbReference>
<name>A0A0L6VJT3_9BASI</name>
<proteinExistence type="predicted"/>
<dbReference type="AlphaFoldDB" id="A0A0L6VJT3"/>
<feature type="non-terminal residue" evidence="1">
    <location>
        <position position="1"/>
    </location>
</feature>
<dbReference type="EMBL" id="LAVV01005511">
    <property type="protein sequence ID" value="KNZ60822.1"/>
    <property type="molecule type" value="Genomic_DNA"/>
</dbReference>
<accession>A0A0L6VJT3</accession>
<keyword evidence="2" id="KW-1185">Reference proteome</keyword>
<dbReference type="VEuPathDB" id="FungiDB:VP01_14962g1"/>
<comment type="caution">
    <text evidence="1">The sequence shown here is derived from an EMBL/GenBank/DDBJ whole genome shotgun (WGS) entry which is preliminary data.</text>
</comment>
<reference evidence="1 2" key="1">
    <citation type="submission" date="2015-08" db="EMBL/GenBank/DDBJ databases">
        <title>Next Generation Sequencing and Analysis of the Genome of Puccinia sorghi L Schw, the Causal Agent of Maize Common Rust.</title>
        <authorList>
            <person name="Rochi L."/>
            <person name="Burguener G."/>
            <person name="Darino M."/>
            <person name="Turjanski A."/>
            <person name="Kreff E."/>
            <person name="Dieguez M.J."/>
            <person name="Sacco F."/>
        </authorList>
    </citation>
    <scope>NUCLEOTIDE SEQUENCE [LARGE SCALE GENOMIC DNA]</scope>
    <source>
        <strain evidence="1 2">RO10H11247</strain>
    </source>
</reference>
<gene>
    <name evidence="1" type="ORF">VP01_14962g1</name>
</gene>
<sequence>KSKLDPRGDTGKLIGFNAELKSYKVLMDDGRLVN</sequence>
<evidence type="ECO:0000313" key="1">
    <source>
        <dbReference type="EMBL" id="KNZ60822.1"/>
    </source>
</evidence>